<dbReference type="PANTHER" id="PTHR40392:SF1">
    <property type="entry name" value="2-PHOSPHO-L-LACTATE GUANYLYLTRANSFERASE"/>
    <property type="match status" value="1"/>
</dbReference>
<dbReference type="KEGG" id="doe:DENOEST_3710"/>
<evidence type="ECO:0000313" key="7">
    <source>
        <dbReference type="Proteomes" id="UP000515733"/>
    </source>
</evidence>
<dbReference type="Gene3D" id="3.90.550.10">
    <property type="entry name" value="Spore Coat Polysaccharide Biosynthesis Protein SpsA, Chain A"/>
    <property type="match status" value="1"/>
</dbReference>
<dbReference type="NCBIfam" id="TIGR03552">
    <property type="entry name" value="F420_cofC"/>
    <property type="match status" value="1"/>
</dbReference>
<accession>A0A6S6XXZ2</accession>
<keyword evidence="1 5" id="KW-0808">Transferase</keyword>
<dbReference type="GO" id="GO:0052645">
    <property type="term" value="P:F420-0 metabolic process"/>
    <property type="evidence" value="ECO:0007669"/>
    <property type="project" value="UniProtKB-UniRule"/>
</dbReference>
<evidence type="ECO:0000256" key="2">
    <source>
        <dbReference type="ARBA" id="ARBA00022695"/>
    </source>
</evidence>
<dbReference type="EC" id="2.7.7.106" evidence="5"/>
<evidence type="ECO:0000256" key="5">
    <source>
        <dbReference type="HAMAP-Rule" id="MF_02114"/>
    </source>
</evidence>
<keyword evidence="3 5" id="KW-0547">Nucleotide-binding</keyword>
<evidence type="ECO:0000313" key="6">
    <source>
        <dbReference type="EMBL" id="CAB1370864.1"/>
    </source>
</evidence>
<dbReference type="OrthoDB" id="9151145at2"/>
<comment type="similarity">
    <text evidence="5">Belongs to the CofC family.</text>
</comment>
<dbReference type="InterPro" id="IPR029044">
    <property type="entry name" value="Nucleotide-diphossugar_trans"/>
</dbReference>
<dbReference type="UniPathway" id="UPA00071"/>
<comment type="pathway">
    <text evidence="5">Cofactor biosynthesis; coenzyme F420 biosynthesis.</text>
</comment>
<reference evidence="6 7" key="1">
    <citation type="submission" date="2020-03" db="EMBL/GenBank/DDBJ databases">
        <authorList>
            <consortium name="Genoscope - CEA"/>
            <person name="William W."/>
        </authorList>
    </citation>
    <scope>NUCLEOTIDE SEQUENCE [LARGE SCALE GENOMIC DNA]</scope>
    <source>
        <strain evidence="7">DSM 16959</strain>
    </source>
</reference>
<comment type="catalytic activity">
    <reaction evidence="5">
        <text>(2R)-3-phosphoglycerate + GTP + H(+) = 3-[(R)-glyceryl]-diphospho-5'-guanosine + diphosphate</text>
        <dbReference type="Rhea" id="RHEA:63440"/>
        <dbReference type="ChEBI" id="CHEBI:15378"/>
        <dbReference type="ChEBI" id="CHEBI:33019"/>
        <dbReference type="ChEBI" id="CHEBI:37565"/>
        <dbReference type="ChEBI" id="CHEBI:58272"/>
        <dbReference type="ChEBI" id="CHEBI:147306"/>
        <dbReference type="EC" id="2.7.7.106"/>
    </reaction>
</comment>
<protein>
    <recommendedName>
        <fullName evidence="5">3-phospho-D-glycerate guanylyltransferase</fullName>
        <shortName evidence="5">3PG guanylyltransferase</shortName>
        <ecNumber evidence="5">2.7.7.106</ecNumber>
    </recommendedName>
</protein>
<keyword evidence="7" id="KW-1185">Reference proteome</keyword>
<dbReference type="Pfam" id="PF01983">
    <property type="entry name" value="CofC"/>
    <property type="match status" value="1"/>
</dbReference>
<dbReference type="GO" id="GO:0043814">
    <property type="term" value="F:phospholactate guanylyltransferase activity"/>
    <property type="evidence" value="ECO:0007669"/>
    <property type="project" value="InterPro"/>
</dbReference>
<dbReference type="Proteomes" id="UP000515733">
    <property type="component" value="Chromosome"/>
</dbReference>
<evidence type="ECO:0000256" key="3">
    <source>
        <dbReference type="ARBA" id="ARBA00022741"/>
    </source>
</evidence>
<dbReference type="InterPro" id="IPR002835">
    <property type="entry name" value="CofC"/>
</dbReference>
<evidence type="ECO:0000256" key="1">
    <source>
        <dbReference type="ARBA" id="ARBA00022679"/>
    </source>
</evidence>
<dbReference type="AlphaFoldDB" id="A0A6S6XXZ2"/>
<comment type="function">
    <text evidence="5">Guanylyltransferase that catalyzes the activation of (2R)-3-phosphoglycerate (3PG) as 3-[(R)-glyceryl]-diphospho-5'-guanosine, via the condensation of 3PG with GTP. It is involved in the biosynthesis of a derivative of the hydride carrier cofactor coenzyme F420, 3PG-F420.</text>
</comment>
<dbReference type="SUPFAM" id="SSF53448">
    <property type="entry name" value="Nucleotide-diphospho-sugar transferases"/>
    <property type="match status" value="1"/>
</dbReference>
<gene>
    <name evidence="6" type="primary">cofC</name>
    <name evidence="5" type="synonym">fbiD</name>
    <name evidence="6" type="ORF">DENOEST_3710</name>
</gene>
<dbReference type="RefSeq" id="WP_145772365.1">
    <property type="nucleotide sequence ID" value="NZ_LR778301.1"/>
</dbReference>
<keyword evidence="2 5" id="KW-0548">Nucleotidyltransferase</keyword>
<sequence>MTCWALIPLKTRSEGKGRLAGVLSPVQRQQMARLMLEHVVAVLADATSIDGIAVVSADPVELGPEVLRLADPGCGLNVAVSSGVMELERRGVSEVLVLHADLPLLTAADIDALVAAGRETGLALAPDRNAQGTNAIHLALPGRFTFHFGPMSFTRHQAEALRADRTAAVVTRPGLGFDVDEPADLEALIARGGARYAFLAAALRSKECPQQV</sequence>
<keyword evidence="4 5" id="KW-0342">GTP-binding</keyword>
<name>A0A6S6XXZ2_9PROT</name>
<dbReference type="GO" id="GO:0005525">
    <property type="term" value="F:GTP binding"/>
    <property type="evidence" value="ECO:0007669"/>
    <property type="project" value="UniProtKB-KW"/>
</dbReference>
<dbReference type="PANTHER" id="PTHR40392">
    <property type="entry name" value="2-PHOSPHO-L-LACTATE GUANYLYLTRANSFERASE"/>
    <property type="match status" value="1"/>
</dbReference>
<dbReference type="EMBL" id="LR778301">
    <property type="protein sequence ID" value="CAB1370864.1"/>
    <property type="molecule type" value="Genomic_DNA"/>
</dbReference>
<proteinExistence type="inferred from homology"/>
<organism evidence="6 7">
    <name type="scientific">Denitratisoma oestradiolicum</name>
    <dbReference type="NCBI Taxonomy" id="311182"/>
    <lineage>
        <taxon>Bacteria</taxon>
        <taxon>Pseudomonadati</taxon>
        <taxon>Pseudomonadota</taxon>
        <taxon>Betaproteobacteria</taxon>
        <taxon>Nitrosomonadales</taxon>
        <taxon>Sterolibacteriaceae</taxon>
        <taxon>Denitratisoma</taxon>
    </lineage>
</organism>
<dbReference type="HAMAP" id="MF_02114">
    <property type="entry name" value="CofC"/>
    <property type="match status" value="1"/>
</dbReference>
<evidence type="ECO:0000256" key="4">
    <source>
        <dbReference type="ARBA" id="ARBA00023134"/>
    </source>
</evidence>